<evidence type="ECO:0000313" key="4">
    <source>
        <dbReference type="EMBL" id="SEF30290.1"/>
    </source>
</evidence>
<organism evidence="4 5">
    <name type="scientific">Amycolatopsis pretoriensis</name>
    <dbReference type="NCBI Taxonomy" id="218821"/>
    <lineage>
        <taxon>Bacteria</taxon>
        <taxon>Bacillati</taxon>
        <taxon>Actinomycetota</taxon>
        <taxon>Actinomycetes</taxon>
        <taxon>Pseudonocardiales</taxon>
        <taxon>Pseudonocardiaceae</taxon>
        <taxon>Amycolatopsis</taxon>
    </lineage>
</organism>
<evidence type="ECO:0000256" key="1">
    <source>
        <dbReference type="ARBA" id="ARBA00022603"/>
    </source>
</evidence>
<dbReference type="PANTHER" id="PTHR43464">
    <property type="entry name" value="METHYLTRANSFERASE"/>
    <property type="match status" value="1"/>
</dbReference>
<dbReference type="PANTHER" id="PTHR43464:SF19">
    <property type="entry name" value="UBIQUINONE BIOSYNTHESIS O-METHYLTRANSFERASE, MITOCHONDRIAL"/>
    <property type="match status" value="1"/>
</dbReference>
<keyword evidence="5" id="KW-1185">Reference proteome</keyword>
<evidence type="ECO:0000256" key="2">
    <source>
        <dbReference type="ARBA" id="ARBA00022679"/>
    </source>
</evidence>
<dbReference type="Proteomes" id="UP000198878">
    <property type="component" value="Unassembled WGS sequence"/>
</dbReference>
<keyword evidence="1 4" id="KW-0489">Methyltransferase</keyword>
<name>A0A1H5QVX6_9PSEU</name>
<protein>
    <submittedName>
        <fullName evidence="4">Methyltransferase domain-containing protein</fullName>
    </submittedName>
</protein>
<dbReference type="CDD" id="cd02440">
    <property type="entry name" value="AdoMet_MTases"/>
    <property type="match status" value="1"/>
</dbReference>
<evidence type="ECO:0000313" key="5">
    <source>
        <dbReference type="Proteomes" id="UP000198878"/>
    </source>
</evidence>
<sequence length="542" mass="57607">MTDVQVTTPLRSLVDHDEHGCTVLSDGVSDYADGAEDIVTALLENAQDRGSLSDELTLAARTWPERYHLDHGRANVLRGLRLPAGAAVLEIGCGTGAVTRYLAECCASVDAVEPVPSRARGARARTRGFGDVEVFVGGIEDVPAAEAYDVVVVVGVLEYVGAGAAADDSYLGFLRAAHDRLRPGGTLVLAIENQLGVKYLCGAAEDHTGIPWDGVAGYPAGGVARTFSRKRLLDLLSRAGFAGTTVLGAFPDYKLTRALLSDELLETQPRLATQLPGFPSPDWAGGGERVVDEERVWRELVDAGLAAHHSNSFLLLAAKGGAEGLWPAEALAVFFSTDRAADFCTRAFVERDGDVLRVRRTPIAAHPAAAHGVRVVSTGDEVVDAPTVFELAAADPARRIELFARWRDLVVARAGELGSRLWDLTPRNLLVTPAGLVPIDLEWSVDGCTAADVLARGVLITADELARGGHASGPTVGDVVRDLCHRLELDEAEVLAATAVEARFQVVRQAGRCDAGYLAERTAELHRAWTDRLAEPVAGLSS</sequence>
<dbReference type="Pfam" id="PF13489">
    <property type="entry name" value="Methyltransf_23"/>
    <property type="match status" value="1"/>
</dbReference>
<dbReference type="Gene3D" id="3.40.50.150">
    <property type="entry name" value="Vaccinia Virus protein VP39"/>
    <property type="match status" value="1"/>
</dbReference>
<gene>
    <name evidence="4" type="ORF">SAMN05421837_105147</name>
</gene>
<dbReference type="GO" id="GO:0032259">
    <property type="term" value="P:methylation"/>
    <property type="evidence" value="ECO:0007669"/>
    <property type="project" value="UniProtKB-KW"/>
</dbReference>
<accession>A0A1H5QVX6</accession>
<dbReference type="SUPFAM" id="SSF53335">
    <property type="entry name" value="S-adenosyl-L-methionine-dependent methyltransferases"/>
    <property type="match status" value="1"/>
</dbReference>
<dbReference type="AlphaFoldDB" id="A0A1H5QVX6"/>
<proteinExistence type="predicted"/>
<keyword evidence="2 4" id="KW-0808">Transferase</keyword>
<reference evidence="5" key="1">
    <citation type="submission" date="2016-10" db="EMBL/GenBank/DDBJ databases">
        <authorList>
            <person name="Varghese N."/>
            <person name="Submissions S."/>
        </authorList>
    </citation>
    <scope>NUCLEOTIDE SEQUENCE [LARGE SCALE GENOMIC DNA]</scope>
    <source>
        <strain evidence="5">DSM 44654</strain>
    </source>
</reference>
<evidence type="ECO:0000256" key="3">
    <source>
        <dbReference type="ARBA" id="ARBA00022691"/>
    </source>
</evidence>
<keyword evidence="3" id="KW-0949">S-adenosyl-L-methionine</keyword>
<dbReference type="InterPro" id="IPR029063">
    <property type="entry name" value="SAM-dependent_MTases_sf"/>
</dbReference>
<dbReference type="GO" id="GO:0008168">
    <property type="term" value="F:methyltransferase activity"/>
    <property type="evidence" value="ECO:0007669"/>
    <property type="project" value="UniProtKB-KW"/>
</dbReference>
<dbReference type="EMBL" id="FNUJ01000005">
    <property type="protein sequence ID" value="SEF30290.1"/>
    <property type="molecule type" value="Genomic_DNA"/>
</dbReference>
<dbReference type="STRING" id="218821.SAMN05421837_105147"/>